<name>A0AAN1EKM8_RHIET</name>
<dbReference type="EMBL" id="CP020906">
    <property type="protein sequence ID" value="ARQ11035.1"/>
    <property type="molecule type" value="Genomic_DNA"/>
</dbReference>
<evidence type="ECO:0000313" key="2">
    <source>
        <dbReference type="EMBL" id="ARQ11035.1"/>
    </source>
</evidence>
<evidence type="ECO:0000256" key="1">
    <source>
        <dbReference type="SAM" id="MobiDB-lite"/>
    </source>
</evidence>
<accession>A0AAN1EKM8</accession>
<proteinExistence type="predicted"/>
<feature type="region of interest" description="Disordered" evidence="1">
    <location>
        <begin position="94"/>
        <end position="113"/>
    </location>
</feature>
<organism evidence="2 3">
    <name type="scientific">Rhizobium etli</name>
    <dbReference type="NCBI Taxonomy" id="29449"/>
    <lineage>
        <taxon>Bacteria</taxon>
        <taxon>Pseudomonadati</taxon>
        <taxon>Pseudomonadota</taxon>
        <taxon>Alphaproteobacteria</taxon>
        <taxon>Hyphomicrobiales</taxon>
        <taxon>Rhizobiaceae</taxon>
        <taxon>Rhizobium/Agrobacterium group</taxon>
        <taxon>Rhizobium</taxon>
    </lineage>
</organism>
<sequence>MSSRSLYPESQPAKVYRRNHLISCPPRRGRDSLFIATANSLALRLTPSIRSALVPGRRQGARGLWISRIRRNTTRCLAACSCVHAWVQLSRRTRFSTEPEEAQDSEHDDYGADEPDYVVHVKSPKWNESGCNHIMCRGSSGSNSPGKPPPATGSPAPIPLDLAVELDRVPTGQMTFLVTEYGNPFSNPRIGNKMLQWCHEAGLFRHSAHGPQKASASIAAEKGAASDQLKAIVDWAMSQQALFDADIWQIWDSLGFAGKLREYPENRGPVSQRCDQV</sequence>
<dbReference type="AlphaFoldDB" id="A0AAN1EKM8"/>
<reference evidence="2 3" key="1">
    <citation type="submission" date="2017-04" db="EMBL/GenBank/DDBJ databases">
        <title>Complete genome sequences of Rhizobium genomic linages associated to common bean (phaseolus vulgaris).</title>
        <authorList>
            <person name="Santamaria R.I."/>
            <person name="Bustos P."/>
            <person name="Perez-Carrascal O."/>
            <person name="Martinez-Flores I."/>
            <person name="Juarez S."/>
            <person name="Lozano L."/>
            <person name="Miranda F."/>
            <person name="Vinuesa P."/>
            <person name="Martinez-Romero E."/>
            <person name="Cevallos M.A."/>
            <person name="Romero D."/>
            <person name="Davila G."/>
            <person name="Gonzalez V."/>
        </authorList>
    </citation>
    <scope>NUCLEOTIDE SEQUENCE [LARGE SCALE GENOMIC DNA]</scope>
    <source>
        <strain evidence="2 3">NXC12</strain>
    </source>
</reference>
<protein>
    <submittedName>
        <fullName evidence="2">Uncharacterized protein</fullName>
    </submittedName>
</protein>
<dbReference type="Proteomes" id="UP000194159">
    <property type="component" value="Chromosome"/>
</dbReference>
<evidence type="ECO:0000313" key="3">
    <source>
        <dbReference type="Proteomes" id="UP000194159"/>
    </source>
</evidence>
<gene>
    <name evidence="2" type="ORF">NXC12_CH03042</name>
</gene>